<feature type="region of interest" description="Disordered" evidence="5">
    <location>
        <begin position="27"/>
        <end position="58"/>
    </location>
</feature>
<dbReference type="GO" id="GO:1904680">
    <property type="term" value="F:peptide transmembrane transporter activity"/>
    <property type="evidence" value="ECO:0007669"/>
    <property type="project" value="TreeGrafter"/>
</dbReference>
<evidence type="ECO:0000256" key="1">
    <source>
        <dbReference type="ARBA" id="ARBA00004193"/>
    </source>
</evidence>
<dbReference type="Gene3D" id="3.10.105.10">
    <property type="entry name" value="Dipeptide-binding Protein, Domain 3"/>
    <property type="match status" value="1"/>
</dbReference>
<dbReference type="PANTHER" id="PTHR30290:SF9">
    <property type="entry name" value="OLIGOPEPTIDE-BINDING PROTEIN APPA"/>
    <property type="match status" value="1"/>
</dbReference>
<dbReference type="PROSITE" id="PS01040">
    <property type="entry name" value="SBP_BACTERIAL_5"/>
    <property type="match status" value="1"/>
</dbReference>
<feature type="chain" id="PRO_5039496056" evidence="6">
    <location>
        <begin position="24"/>
        <end position="559"/>
    </location>
</feature>
<evidence type="ECO:0000313" key="8">
    <source>
        <dbReference type="EMBL" id="NBI28523.1"/>
    </source>
</evidence>
<evidence type="ECO:0000256" key="3">
    <source>
        <dbReference type="ARBA" id="ARBA00022448"/>
    </source>
</evidence>
<dbReference type="CDD" id="cd08514">
    <property type="entry name" value="PBP2_AppA_like"/>
    <property type="match status" value="1"/>
</dbReference>
<evidence type="ECO:0000259" key="7">
    <source>
        <dbReference type="Pfam" id="PF00496"/>
    </source>
</evidence>
<dbReference type="EMBL" id="SIJB01000015">
    <property type="protein sequence ID" value="NBI28523.1"/>
    <property type="molecule type" value="Genomic_DNA"/>
</dbReference>
<feature type="domain" description="Solute-binding protein family 5" evidence="7">
    <location>
        <begin position="101"/>
        <end position="467"/>
    </location>
</feature>
<dbReference type="InterPro" id="IPR000914">
    <property type="entry name" value="SBP_5_dom"/>
</dbReference>
<dbReference type="InterPro" id="IPR039424">
    <property type="entry name" value="SBP_5"/>
</dbReference>
<evidence type="ECO:0000256" key="4">
    <source>
        <dbReference type="ARBA" id="ARBA00022729"/>
    </source>
</evidence>
<dbReference type="PIRSF" id="PIRSF002741">
    <property type="entry name" value="MppA"/>
    <property type="match status" value="1"/>
</dbReference>
<dbReference type="InterPro" id="IPR023765">
    <property type="entry name" value="SBP_5_CS"/>
</dbReference>
<dbReference type="GO" id="GO:0042597">
    <property type="term" value="C:periplasmic space"/>
    <property type="evidence" value="ECO:0007669"/>
    <property type="project" value="UniProtKB-ARBA"/>
</dbReference>
<gene>
    <name evidence="8" type="ORF">ERL59_06105</name>
</gene>
<reference evidence="8 9" key="1">
    <citation type="submission" date="2019-01" db="EMBL/GenBank/DDBJ databases">
        <title>Chengkuizengella sp. nov., isolated from deep-sea sediment of East Pacific Ocean.</title>
        <authorList>
            <person name="Yang J."/>
            <person name="Lai Q."/>
            <person name="Shao Z."/>
        </authorList>
    </citation>
    <scope>NUCLEOTIDE SEQUENCE [LARGE SCALE GENOMIC DNA]</scope>
    <source>
        <strain evidence="8 9">YPA3-1-1</strain>
    </source>
</reference>
<organism evidence="8 9">
    <name type="scientific">Chengkuizengella marina</name>
    <dbReference type="NCBI Taxonomy" id="2507566"/>
    <lineage>
        <taxon>Bacteria</taxon>
        <taxon>Bacillati</taxon>
        <taxon>Bacillota</taxon>
        <taxon>Bacilli</taxon>
        <taxon>Bacillales</taxon>
        <taxon>Paenibacillaceae</taxon>
        <taxon>Chengkuizengella</taxon>
    </lineage>
</organism>
<dbReference type="RefSeq" id="WP_160645311.1">
    <property type="nucleotide sequence ID" value="NZ_SIJB01000015.1"/>
</dbReference>
<dbReference type="PROSITE" id="PS51257">
    <property type="entry name" value="PROKAR_LIPOPROTEIN"/>
    <property type="match status" value="1"/>
</dbReference>
<protein>
    <submittedName>
        <fullName evidence="8">Peptide-binding protein</fullName>
    </submittedName>
</protein>
<evidence type="ECO:0000256" key="5">
    <source>
        <dbReference type="SAM" id="MobiDB-lite"/>
    </source>
</evidence>
<dbReference type="PANTHER" id="PTHR30290">
    <property type="entry name" value="PERIPLASMIC BINDING COMPONENT OF ABC TRANSPORTER"/>
    <property type="match status" value="1"/>
</dbReference>
<dbReference type="Gene3D" id="3.90.76.10">
    <property type="entry name" value="Dipeptide-binding Protein, Domain 1"/>
    <property type="match status" value="1"/>
</dbReference>
<dbReference type="GO" id="GO:0015833">
    <property type="term" value="P:peptide transport"/>
    <property type="evidence" value="ECO:0007669"/>
    <property type="project" value="TreeGrafter"/>
</dbReference>
<keyword evidence="4 6" id="KW-0732">Signal</keyword>
<keyword evidence="9" id="KW-1185">Reference proteome</keyword>
<accession>A0A6N9Q162</accession>
<dbReference type="Pfam" id="PF00496">
    <property type="entry name" value="SBP_bac_5"/>
    <property type="match status" value="1"/>
</dbReference>
<dbReference type="GO" id="GO:0043190">
    <property type="term" value="C:ATP-binding cassette (ABC) transporter complex"/>
    <property type="evidence" value="ECO:0007669"/>
    <property type="project" value="InterPro"/>
</dbReference>
<dbReference type="OrthoDB" id="9796817at2"/>
<evidence type="ECO:0000256" key="6">
    <source>
        <dbReference type="SAM" id="SignalP"/>
    </source>
</evidence>
<evidence type="ECO:0000256" key="2">
    <source>
        <dbReference type="ARBA" id="ARBA00005695"/>
    </source>
</evidence>
<comment type="similarity">
    <text evidence="2">Belongs to the bacterial solute-binding protein 5 family.</text>
</comment>
<comment type="subcellular location">
    <subcellularLocation>
        <location evidence="1">Cell membrane</location>
        <topology evidence="1">Lipid-anchor</topology>
    </subcellularLocation>
</comment>
<dbReference type="FunFam" id="3.10.105.10:FF:000006">
    <property type="entry name" value="Peptide ABC transporter substrate-binding protein"/>
    <property type="match status" value="1"/>
</dbReference>
<evidence type="ECO:0000313" key="9">
    <source>
        <dbReference type="Proteomes" id="UP000448943"/>
    </source>
</evidence>
<dbReference type="Gene3D" id="3.40.190.10">
    <property type="entry name" value="Periplasmic binding protein-like II"/>
    <property type="match status" value="1"/>
</dbReference>
<comment type="caution">
    <text evidence="8">The sequence shown here is derived from an EMBL/GenBank/DDBJ whole genome shotgun (WGS) entry which is preliminary data.</text>
</comment>
<dbReference type="AlphaFoldDB" id="A0A6N9Q162"/>
<dbReference type="Proteomes" id="UP000448943">
    <property type="component" value="Unassembled WGS sequence"/>
</dbReference>
<name>A0A6N9Q162_9BACL</name>
<proteinExistence type="inferred from homology"/>
<feature type="compositionally biased region" description="Acidic residues" evidence="5">
    <location>
        <begin position="29"/>
        <end position="47"/>
    </location>
</feature>
<feature type="signal peptide" evidence="6">
    <location>
        <begin position="1"/>
        <end position="23"/>
    </location>
</feature>
<dbReference type="InterPro" id="IPR030678">
    <property type="entry name" value="Peptide/Ni-bd"/>
</dbReference>
<sequence>MKLKKATWLLLSLTLVFSLFLSACGTESTTDESPETNEEQTNEEATNEEQASGDPQYGGTLIMGSIGAPTLFNPLYSTDTASSDIEGLIYSAPVSSDTSFEVEYDLASDIQTTEDGLTYTVTLRDDVKFHDGEQLTADDLVFTYSIPISEDYVGERASSFEMIDTITKIDEYTVEFKLKQKDATFLPTTLSYEILPEHILKDVPIGDLGEDDFNTKTPIGSGPFKFEEWKDGQYVKVVRNDDYFQGKPYLDAIIYKIVPDANALIAQLQAGDVDYFPGVPGSDIETVKEWAPEAGVKIESGLSLAYTYLGYNQKNELFQDKQVRQALTHAINREAIIDGVLNGDGEVANVPESPLSWAYNSDVPVFEYDVNKAKQLLEEAGWTDTDGDGILDKDGKKFTFEIKTNQGNKIREDIVVVLQQQLKEIGIEVTPNIMEWSAYIEAISAPNWDYDALVLGWALSTFPDQYDIFHSSQREEGLNFVWYSNPEADVLIEEAKQIIDRDKYKQAYGDIYKIIAEDQPYTFLYYPNTHQAMPENLEGYIFHARNDLYRTHEWWLKQE</sequence>
<dbReference type="SUPFAM" id="SSF53850">
    <property type="entry name" value="Periplasmic binding protein-like II"/>
    <property type="match status" value="1"/>
</dbReference>
<keyword evidence="3" id="KW-0813">Transport</keyword>